<name>A0ABQ4NCQ3_9BACL</name>
<protein>
    <submittedName>
        <fullName evidence="7">Uncharacterized protein</fullName>
    </submittedName>
</protein>
<dbReference type="Pfam" id="PF09678">
    <property type="entry name" value="Caa3_CtaG"/>
    <property type="match status" value="1"/>
</dbReference>
<evidence type="ECO:0000256" key="5">
    <source>
        <dbReference type="ARBA" id="ARBA00023136"/>
    </source>
</evidence>
<dbReference type="InterPro" id="IPR019108">
    <property type="entry name" value="Caa3_assmbl_CtaG-rel"/>
</dbReference>
<feature type="transmembrane region" description="Helical" evidence="6">
    <location>
        <begin position="108"/>
        <end position="127"/>
    </location>
</feature>
<evidence type="ECO:0000256" key="1">
    <source>
        <dbReference type="ARBA" id="ARBA00004651"/>
    </source>
</evidence>
<dbReference type="Proteomes" id="UP000680304">
    <property type="component" value="Unassembled WGS sequence"/>
</dbReference>
<keyword evidence="8" id="KW-1185">Reference proteome</keyword>
<feature type="transmembrane region" description="Helical" evidence="6">
    <location>
        <begin position="25"/>
        <end position="45"/>
    </location>
</feature>
<evidence type="ECO:0000256" key="6">
    <source>
        <dbReference type="SAM" id="Phobius"/>
    </source>
</evidence>
<dbReference type="EMBL" id="BOVJ01000159">
    <property type="protein sequence ID" value="GIQ65965.1"/>
    <property type="molecule type" value="Genomic_DNA"/>
</dbReference>
<evidence type="ECO:0000313" key="7">
    <source>
        <dbReference type="EMBL" id="GIQ65965.1"/>
    </source>
</evidence>
<keyword evidence="3 6" id="KW-0812">Transmembrane</keyword>
<accession>A0ABQ4NCQ3</accession>
<comment type="subcellular location">
    <subcellularLocation>
        <location evidence="1">Cell membrane</location>
        <topology evidence="1">Multi-pass membrane protein</topology>
    </subcellularLocation>
</comment>
<proteinExistence type="predicted"/>
<feature type="transmembrane region" description="Helical" evidence="6">
    <location>
        <begin position="65"/>
        <end position="88"/>
    </location>
</feature>
<evidence type="ECO:0000256" key="2">
    <source>
        <dbReference type="ARBA" id="ARBA00022475"/>
    </source>
</evidence>
<sequence>MYAALVFFLILSVMLLPVVYNTLLTMVILRFLVHILLLASAWFMWESLFRPGLIRHQREKIRTKLMVLGSILLFPICVAMIGSDYGAYPYPQNILSELCVSPTAEGGSILFRIGSTSAFGGMLLMAAQQFSFALTNRPTKKQQ</sequence>
<evidence type="ECO:0000313" key="8">
    <source>
        <dbReference type="Proteomes" id="UP000680304"/>
    </source>
</evidence>
<comment type="caution">
    <text evidence="7">The sequence shown here is derived from an EMBL/GenBank/DDBJ whole genome shotgun (WGS) entry which is preliminary data.</text>
</comment>
<gene>
    <name evidence="7" type="ORF">PACILC2_45330</name>
</gene>
<keyword evidence="2" id="KW-1003">Cell membrane</keyword>
<evidence type="ECO:0000256" key="3">
    <source>
        <dbReference type="ARBA" id="ARBA00022692"/>
    </source>
</evidence>
<keyword evidence="4 6" id="KW-1133">Transmembrane helix</keyword>
<evidence type="ECO:0000256" key="4">
    <source>
        <dbReference type="ARBA" id="ARBA00022989"/>
    </source>
</evidence>
<reference evidence="7 8" key="1">
    <citation type="submission" date="2021-04" db="EMBL/GenBank/DDBJ databases">
        <title>Draft genome sequence of Paenibacillus cisolokensis, LC2-13A.</title>
        <authorList>
            <person name="Uke A."/>
            <person name="Chhe C."/>
            <person name="Baramee S."/>
            <person name="Kosugi A."/>
        </authorList>
    </citation>
    <scope>NUCLEOTIDE SEQUENCE [LARGE SCALE GENOMIC DNA]</scope>
    <source>
        <strain evidence="7 8">LC2-13A</strain>
    </source>
</reference>
<keyword evidence="5 6" id="KW-0472">Membrane</keyword>
<organism evidence="7 8">
    <name type="scientific">Paenibacillus cisolokensis</name>
    <dbReference type="NCBI Taxonomy" id="1658519"/>
    <lineage>
        <taxon>Bacteria</taxon>
        <taxon>Bacillati</taxon>
        <taxon>Bacillota</taxon>
        <taxon>Bacilli</taxon>
        <taxon>Bacillales</taxon>
        <taxon>Paenibacillaceae</taxon>
        <taxon>Paenibacillus</taxon>
    </lineage>
</organism>